<dbReference type="AlphaFoldDB" id="A0A9P5CSW1"/>
<feature type="transmembrane region" description="Helical" evidence="6">
    <location>
        <begin position="235"/>
        <end position="255"/>
    </location>
</feature>
<evidence type="ECO:0000313" key="7">
    <source>
        <dbReference type="EMBL" id="KAF3768771.1"/>
    </source>
</evidence>
<dbReference type="Gene3D" id="1.20.1740.10">
    <property type="entry name" value="Amino acid/polyamine transporter I"/>
    <property type="match status" value="1"/>
</dbReference>
<keyword evidence="2" id="KW-0813">Transport</keyword>
<dbReference type="Pfam" id="PF13520">
    <property type="entry name" value="AA_permease_2"/>
    <property type="match status" value="1"/>
</dbReference>
<feature type="transmembrane region" description="Helical" evidence="6">
    <location>
        <begin position="194"/>
        <end position="215"/>
    </location>
</feature>
<feature type="transmembrane region" description="Helical" evidence="6">
    <location>
        <begin position="397"/>
        <end position="421"/>
    </location>
</feature>
<feature type="transmembrane region" description="Helical" evidence="6">
    <location>
        <begin position="371"/>
        <end position="391"/>
    </location>
</feature>
<dbReference type="PANTHER" id="PTHR45649:SF2">
    <property type="entry name" value="ACID PERMEASE, PUTATIVE-RELATED"/>
    <property type="match status" value="1"/>
</dbReference>
<dbReference type="GO" id="GO:0022857">
    <property type="term" value="F:transmembrane transporter activity"/>
    <property type="evidence" value="ECO:0007669"/>
    <property type="project" value="InterPro"/>
</dbReference>
<evidence type="ECO:0000256" key="1">
    <source>
        <dbReference type="ARBA" id="ARBA00004141"/>
    </source>
</evidence>
<evidence type="ECO:0000256" key="6">
    <source>
        <dbReference type="SAM" id="Phobius"/>
    </source>
</evidence>
<feature type="transmembrane region" description="Helical" evidence="6">
    <location>
        <begin position="71"/>
        <end position="90"/>
    </location>
</feature>
<evidence type="ECO:0000256" key="2">
    <source>
        <dbReference type="ARBA" id="ARBA00022448"/>
    </source>
</evidence>
<dbReference type="GeneID" id="63841373"/>
<name>A0A9P5CSW1_CRYP1</name>
<accession>A0A9P5CSW1</accession>
<dbReference type="EMBL" id="MU032345">
    <property type="protein sequence ID" value="KAF3768771.1"/>
    <property type="molecule type" value="Genomic_DNA"/>
</dbReference>
<feature type="transmembrane region" description="Helical" evidence="6">
    <location>
        <begin position="39"/>
        <end position="65"/>
    </location>
</feature>
<keyword evidence="3 6" id="KW-0812">Transmembrane</keyword>
<keyword evidence="5 6" id="KW-0472">Membrane</keyword>
<proteinExistence type="predicted"/>
<feature type="transmembrane region" description="Helical" evidence="6">
    <location>
        <begin position="122"/>
        <end position="142"/>
    </location>
</feature>
<feature type="transmembrane region" description="Helical" evidence="6">
    <location>
        <begin position="473"/>
        <end position="491"/>
    </location>
</feature>
<dbReference type="Proteomes" id="UP000803844">
    <property type="component" value="Unassembled WGS sequence"/>
</dbReference>
<evidence type="ECO:0008006" key="9">
    <source>
        <dbReference type="Google" id="ProtNLM"/>
    </source>
</evidence>
<feature type="transmembrane region" description="Helical" evidence="6">
    <location>
        <begin position="276"/>
        <end position="302"/>
    </location>
</feature>
<comment type="caution">
    <text evidence="7">The sequence shown here is derived from an EMBL/GenBank/DDBJ whole genome shotgun (WGS) entry which is preliminary data.</text>
</comment>
<dbReference type="OrthoDB" id="3257095at2759"/>
<protein>
    <recommendedName>
        <fullName evidence="9">Amino acid transporter</fullName>
    </recommendedName>
</protein>
<evidence type="ECO:0000313" key="8">
    <source>
        <dbReference type="Proteomes" id="UP000803844"/>
    </source>
</evidence>
<feature type="transmembrane region" description="Helical" evidence="6">
    <location>
        <begin position="441"/>
        <end position="461"/>
    </location>
</feature>
<evidence type="ECO:0000256" key="4">
    <source>
        <dbReference type="ARBA" id="ARBA00022989"/>
    </source>
</evidence>
<dbReference type="GO" id="GO:0016020">
    <property type="term" value="C:membrane"/>
    <property type="evidence" value="ECO:0007669"/>
    <property type="project" value="UniProtKB-SubCell"/>
</dbReference>
<dbReference type="RefSeq" id="XP_040779732.1">
    <property type="nucleotide sequence ID" value="XM_040924244.1"/>
</dbReference>
<feature type="transmembrane region" description="Helical" evidence="6">
    <location>
        <begin position="322"/>
        <end position="344"/>
    </location>
</feature>
<keyword evidence="8" id="KW-1185">Reference proteome</keyword>
<comment type="subcellular location">
    <subcellularLocation>
        <location evidence="1">Membrane</location>
        <topology evidence="1">Multi-pass membrane protein</topology>
    </subcellularLocation>
</comment>
<sequence>MEQDLSDENVVDSKKGNQDDRAHMLRLGKTQQLRRDFRFISMFGFSMILGSSWEVALAMLSMGLLNGGTAGLIWVFLCCWVGFMFINISMAEMGSMAPTSGGQYHWVSEFAPRKYQKQISYIMGWLCVLGWQAGCASTAFMAGTSIQGLIVLGNPNYVYENWHGTLLSIASGAFAVMFNTLLARKLALVEGIILVLHVSSFFGVLVTLWVLSPIADAKTVFTQFSDGGGWGSLGGSALVGITAAIVPNLGADAAVHMSEELRDAGKTLPLSMIMTSFFNGLFAWITVITICFCLGNVTDVLASPTGYPYMAVFLNSTQSAKGATAMAVWIALMFNFCNLTMVATASRQLFAFARDNGVPCSSWFSRVSHDIPVNAILTTFIVTCLLCLINIGSSVALNSIVSLSTNALLSSYMCSIGCMAWRRITGQPLLPSKFSLGRWGLAVNLVSEVFLVVMFILAFFPEVKNPDPEEMNWNILIYGTVVTGSVVYYLFKGRYVYEGPVEYVRKLE</sequence>
<evidence type="ECO:0000256" key="3">
    <source>
        <dbReference type="ARBA" id="ARBA00022692"/>
    </source>
</evidence>
<dbReference type="PIRSF" id="PIRSF006060">
    <property type="entry name" value="AA_transporter"/>
    <property type="match status" value="1"/>
</dbReference>
<keyword evidence="4 6" id="KW-1133">Transmembrane helix</keyword>
<dbReference type="InterPro" id="IPR002293">
    <property type="entry name" value="AA/rel_permease1"/>
</dbReference>
<dbReference type="PANTHER" id="PTHR45649">
    <property type="entry name" value="AMINO-ACID PERMEASE BAT1"/>
    <property type="match status" value="1"/>
</dbReference>
<gene>
    <name evidence="7" type="ORF">M406DRAFT_44371</name>
</gene>
<organism evidence="7 8">
    <name type="scientific">Cryphonectria parasitica (strain ATCC 38755 / EP155)</name>
    <dbReference type="NCBI Taxonomy" id="660469"/>
    <lineage>
        <taxon>Eukaryota</taxon>
        <taxon>Fungi</taxon>
        <taxon>Dikarya</taxon>
        <taxon>Ascomycota</taxon>
        <taxon>Pezizomycotina</taxon>
        <taxon>Sordariomycetes</taxon>
        <taxon>Sordariomycetidae</taxon>
        <taxon>Diaporthales</taxon>
        <taxon>Cryphonectriaceae</taxon>
        <taxon>Cryphonectria-Endothia species complex</taxon>
        <taxon>Cryphonectria</taxon>
    </lineage>
</organism>
<evidence type="ECO:0000256" key="5">
    <source>
        <dbReference type="ARBA" id="ARBA00023136"/>
    </source>
</evidence>
<reference evidence="7" key="1">
    <citation type="journal article" date="2020" name="Phytopathology">
        <title>Genome sequence of the chestnut blight fungus Cryphonectria parasitica EP155: A fundamental resource for an archetypical invasive plant pathogen.</title>
        <authorList>
            <person name="Crouch J.A."/>
            <person name="Dawe A."/>
            <person name="Aerts A."/>
            <person name="Barry K."/>
            <person name="Churchill A.C.L."/>
            <person name="Grimwood J."/>
            <person name="Hillman B."/>
            <person name="Milgroom M.G."/>
            <person name="Pangilinan J."/>
            <person name="Smith M."/>
            <person name="Salamov A."/>
            <person name="Schmutz J."/>
            <person name="Yadav J."/>
            <person name="Grigoriev I.V."/>
            <person name="Nuss D."/>
        </authorList>
    </citation>
    <scope>NUCLEOTIDE SEQUENCE</scope>
    <source>
        <strain evidence="7">EP155</strain>
    </source>
</reference>
<feature type="transmembrane region" description="Helical" evidence="6">
    <location>
        <begin position="162"/>
        <end position="182"/>
    </location>
</feature>